<feature type="domain" description="BON" evidence="3">
    <location>
        <begin position="155"/>
        <end position="224"/>
    </location>
</feature>
<dbReference type="Proteomes" id="UP000377595">
    <property type="component" value="Unassembled WGS sequence"/>
</dbReference>
<dbReference type="PROSITE" id="PS51371">
    <property type="entry name" value="CBS"/>
    <property type="match status" value="2"/>
</dbReference>
<dbReference type="Gene3D" id="3.30.1340.30">
    <property type="match status" value="1"/>
</dbReference>
<reference evidence="5 6" key="1">
    <citation type="submission" date="2019-10" db="EMBL/GenBank/DDBJ databases">
        <title>Whole genome shotgun sequence of Acrocarpospora pleiomorpha NBRC 16267.</title>
        <authorList>
            <person name="Ichikawa N."/>
            <person name="Kimura A."/>
            <person name="Kitahashi Y."/>
            <person name="Komaki H."/>
            <person name="Oguchi A."/>
        </authorList>
    </citation>
    <scope>NUCLEOTIDE SEQUENCE [LARGE SCALE GENOMIC DNA]</scope>
    <source>
        <strain evidence="5 6">NBRC 16267</strain>
    </source>
</reference>
<dbReference type="PANTHER" id="PTHR43080">
    <property type="entry name" value="CBS DOMAIN-CONTAINING PROTEIN CBSX3, MITOCHONDRIAL"/>
    <property type="match status" value="1"/>
</dbReference>
<feature type="domain" description="CBS" evidence="4">
    <location>
        <begin position="102"/>
        <end position="159"/>
    </location>
</feature>
<dbReference type="EMBL" id="BLAF01000004">
    <property type="protein sequence ID" value="GES17162.1"/>
    <property type="molecule type" value="Genomic_DNA"/>
</dbReference>
<dbReference type="RefSeq" id="WP_155342367.1">
    <property type="nucleotide sequence ID" value="NZ_BAAAHM010000001.1"/>
</dbReference>
<dbReference type="Pfam" id="PF04972">
    <property type="entry name" value="BON"/>
    <property type="match status" value="1"/>
</dbReference>
<dbReference type="OrthoDB" id="3626971at2"/>
<keyword evidence="6" id="KW-1185">Reference proteome</keyword>
<feature type="domain" description="CBS" evidence="4">
    <location>
        <begin position="9"/>
        <end position="68"/>
    </location>
</feature>
<dbReference type="InterPro" id="IPR000644">
    <property type="entry name" value="CBS_dom"/>
</dbReference>
<accession>A0A5M3X8W5</accession>
<evidence type="ECO:0000313" key="6">
    <source>
        <dbReference type="Proteomes" id="UP000377595"/>
    </source>
</evidence>
<proteinExistence type="predicted"/>
<dbReference type="InterPro" id="IPR017080">
    <property type="entry name" value="UCP036990_CBS_BON"/>
</dbReference>
<dbReference type="PANTHER" id="PTHR43080:SF29">
    <property type="entry name" value="OS02G0818000 PROTEIN"/>
    <property type="match status" value="1"/>
</dbReference>
<sequence length="233" mass="25130">MRVKVQDVMTPEAVSVNGGVPFKDVAEVLIAHGVSAVPVVDGEGHVLGVVSEADLLVREEFKEQYYGEGYQPPLRARLRRRLSKGGARGEERAHGDTAAGLMTAPAVTVRSHASVAAAMRLMAAHGVKRLPVVDEEGCLMGIVSRSDLLKVFLRSDADIAREVREDILGHSLWAATSDVQAAAEQGVVTLTGTMERRSYAQIAVCMTERVNGVVGVVDHITWKVNDIPVWKGR</sequence>
<evidence type="ECO:0008006" key="7">
    <source>
        <dbReference type="Google" id="ProtNLM"/>
    </source>
</evidence>
<dbReference type="SMART" id="SM00116">
    <property type="entry name" value="CBS"/>
    <property type="match status" value="2"/>
</dbReference>
<dbReference type="Gene3D" id="3.10.580.10">
    <property type="entry name" value="CBS-domain"/>
    <property type="match status" value="1"/>
</dbReference>
<evidence type="ECO:0000256" key="2">
    <source>
        <dbReference type="PROSITE-ProRule" id="PRU00703"/>
    </source>
</evidence>
<dbReference type="InterPro" id="IPR046342">
    <property type="entry name" value="CBS_dom_sf"/>
</dbReference>
<dbReference type="Pfam" id="PF00571">
    <property type="entry name" value="CBS"/>
    <property type="match status" value="2"/>
</dbReference>
<dbReference type="CDD" id="cd04586">
    <property type="entry name" value="CBS_pair_BON_assoc"/>
    <property type="match status" value="1"/>
</dbReference>
<dbReference type="SUPFAM" id="SSF54631">
    <property type="entry name" value="CBS-domain pair"/>
    <property type="match status" value="1"/>
</dbReference>
<dbReference type="InterPro" id="IPR007055">
    <property type="entry name" value="BON_dom"/>
</dbReference>
<comment type="caution">
    <text evidence="5">The sequence shown here is derived from an EMBL/GenBank/DDBJ whole genome shotgun (WGS) entry which is preliminary data.</text>
</comment>
<keyword evidence="1 2" id="KW-0129">CBS domain</keyword>
<protein>
    <recommendedName>
        <fullName evidence="7">CBS domain-containing protein</fullName>
    </recommendedName>
</protein>
<evidence type="ECO:0000256" key="1">
    <source>
        <dbReference type="ARBA" id="ARBA00023122"/>
    </source>
</evidence>
<dbReference type="PIRSF" id="PIRSF036990">
    <property type="entry name" value="UCP036990_CBS_BON"/>
    <property type="match status" value="1"/>
</dbReference>
<organism evidence="5 6">
    <name type="scientific">Acrocarpospora pleiomorpha</name>
    <dbReference type="NCBI Taxonomy" id="90975"/>
    <lineage>
        <taxon>Bacteria</taxon>
        <taxon>Bacillati</taxon>
        <taxon>Actinomycetota</taxon>
        <taxon>Actinomycetes</taxon>
        <taxon>Streptosporangiales</taxon>
        <taxon>Streptosporangiaceae</taxon>
        <taxon>Acrocarpospora</taxon>
    </lineage>
</organism>
<evidence type="ECO:0000313" key="5">
    <source>
        <dbReference type="EMBL" id="GES17162.1"/>
    </source>
</evidence>
<name>A0A5M3X8W5_9ACTN</name>
<dbReference type="InterPro" id="IPR051257">
    <property type="entry name" value="Diverse_CBS-Domain"/>
</dbReference>
<evidence type="ECO:0000259" key="4">
    <source>
        <dbReference type="PROSITE" id="PS51371"/>
    </source>
</evidence>
<dbReference type="PROSITE" id="PS50914">
    <property type="entry name" value="BON"/>
    <property type="match status" value="1"/>
</dbReference>
<dbReference type="AlphaFoldDB" id="A0A5M3X8W5"/>
<gene>
    <name evidence="5" type="ORF">Aple_000570</name>
</gene>
<evidence type="ECO:0000259" key="3">
    <source>
        <dbReference type="PROSITE" id="PS50914"/>
    </source>
</evidence>